<dbReference type="GO" id="GO:0005884">
    <property type="term" value="C:actin filament"/>
    <property type="evidence" value="ECO:0007669"/>
    <property type="project" value="TreeGrafter"/>
</dbReference>
<dbReference type="VEuPathDB" id="TriTrypDB:BSAL_63025"/>
<feature type="region of interest" description="Disordered" evidence="1">
    <location>
        <begin position="627"/>
        <end position="648"/>
    </location>
</feature>
<evidence type="ECO:0000313" key="2">
    <source>
        <dbReference type="EMBL" id="CUG92701.1"/>
    </source>
</evidence>
<gene>
    <name evidence="2" type="ORF">BSAL_38930</name>
</gene>
<evidence type="ECO:0000256" key="1">
    <source>
        <dbReference type="SAM" id="MobiDB-lite"/>
    </source>
</evidence>
<feature type="region of interest" description="Disordered" evidence="1">
    <location>
        <begin position="479"/>
        <end position="502"/>
    </location>
</feature>
<feature type="region of interest" description="Disordered" evidence="1">
    <location>
        <begin position="17"/>
        <end position="36"/>
    </location>
</feature>
<feature type="compositionally biased region" description="Low complexity" evidence="1">
    <location>
        <begin position="253"/>
        <end position="268"/>
    </location>
</feature>
<evidence type="ECO:0000313" key="3">
    <source>
        <dbReference type="Proteomes" id="UP000051952"/>
    </source>
</evidence>
<reference evidence="3" key="1">
    <citation type="submission" date="2015-09" db="EMBL/GenBank/DDBJ databases">
        <authorList>
            <consortium name="Pathogen Informatics"/>
        </authorList>
    </citation>
    <scope>NUCLEOTIDE SEQUENCE [LARGE SCALE GENOMIC DNA]</scope>
    <source>
        <strain evidence="3">Lake Konstanz</strain>
    </source>
</reference>
<dbReference type="PANTHER" id="PTHR48226:SF1">
    <property type="entry name" value="WAS_WASL-INTERACTING PROTEIN FAMILY MEMBER 1"/>
    <property type="match status" value="1"/>
</dbReference>
<feature type="region of interest" description="Disordered" evidence="1">
    <location>
        <begin position="219"/>
        <end position="282"/>
    </location>
</feature>
<dbReference type="Proteomes" id="UP000051952">
    <property type="component" value="Unassembled WGS sequence"/>
</dbReference>
<dbReference type="EMBL" id="CYKH01002076">
    <property type="protein sequence ID" value="CUG92701.1"/>
    <property type="molecule type" value="Genomic_DNA"/>
</dbReference>
<protein>
    <submittedName>
        <fullName evidence="2">Uncharacterized protein</fullName>
    </submittedName>
</protein>
<feature type="compositionally biased region" description="Gly residues" evidence="1">
    <location>
        <begin position="485"/>
        <end position="498"/>
    </location>
</feature>
<dbReference type="PANTHER" id="PTHR48226">
    <property type="entry name" value="OS06G0326200 PROTEIN"/>
    <property type="match status" value="1"/>
</dbReference>
<feature type="region of interest" description="Disordered" evidence="1">
    <location>
        <begin position="394"/>
        <end position="433"/>
    </location>
</feature>
<feature type="compositionally biased region" description="Gly residues" evidence="1">
    <location>
        <begin position="631"/>
        <end position="641"/>
    </location>
</feature>
<feature type="compositionally biased region" description="Low complexity" evidence="1">
    <location>
        <begin position="22"/>
        <end position="36"/>
    </location>
</feature>
<feature type="region of interest" description="Disordered" evidence="1">
    <location>
        <begin position="58"/>
        <end position="88"/>
    </location>
</feature>
<keyword evidence="3" id="KW-1185">Reference proteome</keyword>
<dbReference type="GO" id="GO:0030048">
    <property type="term" value="P:actin filament-based movement"/>
    <property type="evidence" value="ECO:0007669"/>
    <property type="project" value="TreeGrafter"/>
</dbReference>
<proteinExistence type="predicted"/>
<dbReference type="InterPro" id="IPR053099">
    <property type="entry name" value="WAS/WASL-interacting_domain"/>
</dbReference>
<dbReference type="VEuPathDB" id="TriTrypDB:BSAL_63030"/>
<feature type="compositionally biased region" description="Low complexity" evidence="1">
    <location>
        <begin position="170"/>
        <end position="179"/>
    </location>
</feature>
<sequence length="688" mass="72060">MPGGAPLVANVGSLPTAIPTKQQPQQQQRQSASASQLDDLWWATPSYQLNVVTAPPPNNHNHFTNTAGHESSSSTINNDAQQQGAPFDQQRRGISNAAGLLNANTGQVGGNGNNNNNNNIAVAQIQTLSMLLDQCDKFVVSILHGGPMPNATTPSVSPTPPHRSSVALSQQQQQQQQQQAFASPRGNSLTIRGKIEELQQQHRRASPLLMGVFRAHQQHNHHYNRQQQQPLEMSESSGGGGGGGTGASYQRFSVMTRSSSSGTSAMSKRGQDSVGEDEEGGDVVGATFIPRTALERSPVSSTPQSLVPEASHPPLVDMHATCDSPQWGVTTLVVVGQAVVTPLMMEVHHNIINNSAHVGASSQQTATTIATATQPQRSALERNLSICSQLAAPPQAEGASHMQQRQAPSLHASPMTGALPTVTTASKSLPPSLNSSFSASSLLEIQKHIQAAQMIVHNEWIQNKNLVVVVDTATPIIRTPVGPSPNGGGGGGGAGGSSGTSFPRAIPQHFLEDDVSLTYMFPPPLQHPQQQLQQQQIAATAFVAFGAQNSDATSGIHKPSSTIGRRGGSVSSGVDAVWMFAPPSTTAALPSWPQGGQSPAVNDDFHHHAGHSVASLVDDMLSSTTTTTVRAGGGGAGGGGTNKSAASPSLVSLCSQGHQKCNQFDKQDCISRPQHLQSLLMNSLATKL</sequence>
<feature type="compositionally biased region" description="Gly residues" evidence="1">
    <location>
        <begin position="237"/>
        <end position="246"/>
    </location>
</feature>
<feature type="region of interest" description="Disordered" evidence="1">
    <location>
        <begin position="146"/>
        <end position="186"/>
    </location>
</feature>
<organism evidence="2 3">
    <name type="scientific">Bodo saltans</name>
    <name type="common">Flagellated protozoan</name>
    <dbReference type="NCBI Taxonomy" id="75058"/>
    <lineage>
        <taxon>Eukaryota</taxon>
        <taxon>Discoba</taxon>
        <taxon>Euglenozoa</taxon>
        <taxon>Kinetoplastea</taxon>
        <taxon>Metakinetoplastina</taxon>
        <taxon>Eubodonida</taxon>
        <taxon>Bodonidae</taxon>
        <taxon>Bodo</taxon>
    </lineage>
</organism>
<feature type="compositionally biased region" description="Polar residues" evidence="1">
    <location>
        <begin position="63"/>
        <end position="84"/>
    </location>
</feature>
<accession>A0A0S4JR79</accession>
<name>A0A0S4JR79_BODSA</name>
<dbReference type="AlphaFoldDB" id="A0A0S4JR79"/>